<organism evidence="3 4">
    <name type="scientific">Channa striata</name>
    <name type="common">Snakehead murrel</name>
    <name type="synonym">Ophicephalus striatus</name>
    <dbReference type="NCBI Taxonomy" id="64152"/>
    <lineage>
        <taxon>Eukaryota</taxon>
        <taxon>Metazoa</taxon>
        <taxon>Chordata</taxon>
        <taxon>Craniata</taxon>
        <taxon>Vertebrata</taxon>
        <taxon>Euteleostomi</taxon>
        <taxon>Actinopterygii</taxon>
        <taxon>Neopterygii</taxon>
        <taxon>Teleostei</taxon>
        <taxon>Neoteleostei</taxon>
        <taxon>Acanthomorphata</taxon>
        <taxon>Anabantaria</taxon>
        <taxon>Anabantiformes</taxon>
        <taxon>Channoidei</taxon>
        <taxon>Channidae</taxon>
        <taxon>Channa</taxon>
    </lineage>
</organism>
<evidence type="ECO:0000313" key="3">
    <source>
        <dbReference type="EMBL" id="KAK2862411.1"/>
    </source>
</evidence>
<evidence type="ECO:0000256" key="2">
    <source>
        <dbReference type="SAM" id="Phobius"/>
    </source>
</evidence>
<sequence length="159" mass="17884">MEDSARRSLPRSGCEGGHPKELPKTNTELQSRIRMRVLMAGCVMVVCLVVLLTDRTEGHITFFSPKEMMLMKERDGRKEMEPRLVDAQFEEVNVQQLPRVERGGNPGETVKIGMCLSPKQLDHGAPALDEILHEIVEKRQKGPAEVIFVKISTSLPCVY</sequence>
<name>A0AA88T398_CHASR</name>
<dbReference type="AlphaFoldDB" id="A0AA88T398"/>
<feature type="region of interest" description="Disordered" evidence="1">
    <location>
        <begin position="1"/>
        <end position="26"/>
    </location>
</feature>
<evidence type="ECO:0000313" key="4">
    <source>
        <dbReference type="Proteomes" id="UP001187415"/>
    </source>
</evidence>
<dbReference type="EMBL" id="JAUPFM010000001">
    <property type="protein sequence ID" value="KAK2862411.1"/>
    <property type="molecule type" value="Genomic_DNA"/>
</dbReference>
<keyword evidence="4" id="KW-1185">Reference proteome</keyword>
<evidence type="ECO:0000256" key="1">
    <source>
        <dbReference type="SAM" id="MobiDB-lite"/>
    </source>
</evidence>
<keyword evidence="2" id="KW-0812">Transmembrane</keyword>
<keyword evidence="2" id="KW-1133">Transmembrane helix</keyword>
<proteinExistence type="predicted"/>
<accession>A0AA88T398</accession>
<dbReference type="Proteomes" id="UP001187415">
    <property type="component" value="Unassembled WGS sequence"/>
</dbReference>
<keyword evidence="2" id="KW-0472">Membrane</keyword>
<gene>
    <name evidence="3" type="ORF">Q5P01_001944</name>
</gene>
<feature type="transmembrane region" description="Helical" evidence="2">
    <location>
        <begin position="33"/>
        <end position="52"/>
    </location>
</feature>
<reference evidence="3" key="1">
    <citation type="submission" date="2023-07" db="EMBL/GenBank/DDBJ databases">
        <title>Chromosome-level Genome Assembly of Striped Snakehead (Channa striata).</title>
        <authorList>
            <person name="Liu H."/>
        </authorList>
    </citation>
    <scope>NUCLEOTIDE SEQUENCE</scope>
    <source>
        <strain evidence="3">Gz</strain>
        <tissue evidence="3">Muscle</tissue>
    </source>
</reference>
<protein>
    <submittedName>
        <fullName evidence="3">Uncharacterized protein</fullName>
    </submittedName>
</protein>
<comment type="caution">
    <text evidence="3">The sequence shown here is derived from an EMBL/GenBank/DDBJ whole genome shotgun (WGS) entry which is preliminary data.</text>
</comment>